<dbReference type="GO" id="GO:0016758">
    <property type="term" value="F:hexosyltransferase activity"/>
    <property type="evidence" value="ECO:0007669"/>
    <property type="project" value="UniProtKB-ARBA"/>
</dbReference>
<dbReference type="InterPro" id="IPR029044">
    <property type="entry name" value="Nucleotide-diphossugar_trans"/>
</dbReference>
<dbReference type="RefSeq" id="WP_008638923.1">
    <property type="nucleotide sequence ID" value="NZ_AFXZ01000050.1"/>
</dbReference>
<accession>G2EG72</accession>
<dbReference type="Proteomes" id="UP000003730">
    <property type="component" value="Unassembled WGS sequence"/>
</dbReference>
<gene>
    <name evidence="2" type="ORF">BZARG_1907</name>
</gene>
<dbReference type="Gene3D" id="3.90.550.10">
    <property type="entry name" value="Spore Coat Polysaccharide Biosynthesis Protein SpsA, Chain A"/>
    <property type="match status" value="1"/>
</dbReference>
<comment type="caution">
    <text evidence="2">The sequence shown here is derived from an EMBL/GenBank/DDBJ whole genome shotgun (WGS) entry which is preliminary data.</text>
</comment>
<dbReference type="OrthoDB" id="6307329at2"/>
<dbReference type="InterPro" id="IPR001173">
    <property type="entry name" value="Glyco_trans_2-like"/>
</dbReference>
<keyword evidence="3" id="KW-1185">Reference proteome</keyword>
<name>G2EG72_9FLAO</name>
<dbReference type="STRING" id="1046627.BZARG_1907"/>
<proteinExistence type="predicted"/>
<evidence type="ECO:0000313" key="3">
    <source>
        <dbReference type="Proteomes" id="UP000003730"/>
    </source>
</evidence>
<dbReference type="PATRIC" id="fig|1046627.3.peg.2504"/>
<keyword evidence="2" id="KW-0808">Transferase</keyword>
<dbReference type="eggNOG" id="COG1216">
    <property type="taxonomic scope" value="Bacteria"/>
</dbReference>
<protein>
    <submittedName>
        <fullName evidence="2">Glycosyltransferase family 2 protein</fullName>
    </submittedName>
</protein>
<dbReference type="Pfam" id="PF00535">
    <property type="entry name" value="Glycos_transf_2"/>
    <property type="match status" value="1"/>
</dbReference>
<sequence>MPFFSIIIPLYNKEHFIVNTLQSALDQTYSDFEIIIINDGSTDGSLEKINQFTDSRVSIFTIKNQGVSHARNFGISKASANYIAFLDADDLWLPNHLESLKNLILNYPNCGIYCKSYQKKFFENTTLNCKFYNLKKDFSGIIPDYFLNSFIDEIAWTSAVAMPKIILNKYRGFDIALKSGQDTDLWTKVAIHEKVAFSTKTSAVKVINADGNHLSMSNKRVDRLKFLKKYKPFEDKNKNLEKYMDLNRFSVAIERKIKDDAIWKSIVKDIDYNNLNLKQKILLKSPKSVLVSLKQFQIFMLKYNIYLTSFK</sequence>
<dbReference type="SUPFAM" id="SSF53448">
    <property type="entry name" value="Nucleotide-diphospho-sugar transferases"/>
    <property type="match status" value="1"/>
</dbReference>
<reference evidence="2 3" key="1">
    <citation type="journal article" date="2008" name="Int. J. Syst. Evol. Microbiol.">
        <title>Bizionia argentinensis sp. nov., isolated from surface marine water in Antarctica.</title>
        <authorList>
            <person name="Bercovich A."/>
            <person name="Vazquez S.C."/>
            <person name="Yankilevich P."/>
            <person name="Coria S.H."/>
            <person name="Foti M."/>
            <person name="Hernandez E."/>
            <person name="Vidal A."/>
            <person name="Ruberto L."/>
            <person name="Melo C."/>
            <person name="Marenssi S."/>
            <person name="Criscuolo M."/>
            <person name="Memoli M."/>
            <person name="Arguelles M."/>
            <person name="Mac Cormack W.P."/>
        </authorList>
    </citation>
    <scope>NUCLEOTIDE SEQUENCE [LARGE SCALE GENOMIC DNA]</scope>
    <source>
        <strain evidence="2 3">JUB59</strain>
    </source>
</reference>
<organism evidence="2 3">
    <name type="scientific">Bizionia argentinensis JUB59</name>
    <dbReference type="NCBI Taxonomy" id="1046627"/>
    <lineage>
        <taxon>Bacteria</taxon>
        <taxon>Pseudomonadati</taxon>
        <taxon>Bacteroidota</taxon>
        <taxon>Flavobacteriia</taxon>
        <taxon>Flavobacteriales</taxon>
        <taxon>Flavobacteriaceae</taxon>
        <taxon>Bizionia</taxon>
    </lineage>
</organism>
<evidence type="ECO:0000259" key="1">
    <source>
        <dbReference type="Pfam" id="PF00535"/>
    </source>
</evidence>
<dbReference type="CDD" id="cd00761">
    <property type="entry name" value="Glyco_tranf_GTA_type"/>
    <property type="match status" value="1"/>
</dbReference>
<dbReference type="EMBL" id="AFXZ01000050">
    <property type="protein sequence ID" value="EGV42621.1"/>
    <property type="molecule type" value="Genomic_DNA"/>
</dbReference>
<dbReference type="AlphaFoldDB" id="G2EG72"/>
<evidence type="ECO:0000313" key="2">
    <source>
        <dbReference type="EMBL" id="EGV42621.1"/>
    </source>
</evidence>
<feature type="domain" description="Glycosyltransferase 2-like" evidence="1">
    <location>
        <begin position="5"/>
        <end position="120"/>
    </location>
</feature>
<dbReference type="PANTHER" id="PTHR22916:SF3">
    <property type="entry name" value="UDP-GLCNAC:BETAGAL BETA-1,3-N-ACETYLGLUCOSAMINYLTRANSFERASE-LIKE PROTEIN 1"/>
    <property type="match status" value="1"/>
</dbReference>
<dbReference type="PANTHER" id="PTHR22916">
    <property type="entry name" value="GLYCOSYLTRANSFERASE"/>
    <property type="match status" value="1"/>
</dbReference>